<reference evidence="2 3" key="1">
    <citation type="submission" date="2020-04" db="EMBL/GenBank/DDBJ databases">
        <authorList>
            <person name="Laetsch R D."/>
            <person name="Stevens L."/>
            <person name="Kumar S."/>
            <person name="Blaxter L. M."/>
        </authorList>
    </citation>
    <scope>NUCLEOTIDE SEQUENCE [LARGE SCALE GENOMIC DNA]</scope>
</reference>
<evidence type="ECO:0000313" key="2">
    <source>
        <dbReference type="EMBL" id="CAB3399031.1"/>
    </source>
</evidence>
<dbReference type="GO" id="GO:0030687">
    <property type="term" value="C:preribosome, large subunit precursor"/>
    <property type="evidence" value="ECO:0007669"/>
    <property type="project" value="TreeGrafter"/>
</dbReference>
<dbReference type="InterPro" id="IPR036322">
    <property type="entry name" value="WD40_repeat_dom_sf"/>
</dbReference>
<dbReference type="InterPro" id="IPR001680">
    <property type="entry name" value="WD40_rpt"/>
</dbReference>
<accession>A0A8S1EFV6</accession>
<dbReference type="SUPFAM" id="SSF50978">
    <property type="entry name" value="WD40 repeat-like"/>
    <property type="match status" value="1"/>
</dbReference>
<dbReference type="GO" id="GO:0005730">
    <property type="term" value="C:nucleolus"/>
    <property type="evidence" value="ECO:0007669"/>
    <property type="project" value="InterPro"/>
</dbReference>
<proteinExistence type="predicted"/>
<keyword evidence="3" id="KW-1185">Reference proteome</keyword>
<feature type="compositionally biased region" description="Acidic residues" evidence="1">
    <location>
        <begin position="334"/>
        <end position="349"/>
    </location>
</feature>
<dbReference type="PANTHER" id="PTHR16038">
    <property type="entry name" value="NOP SEVEN ASSOCIATED PROTEIN 1"/>
    <property type="match status" value="1"/>
</dbReference>
<feature type="compositionally biased region" description="Basic residues" evidence="1">
    <location>
        <begin position="374"/>
        <end position="397"/>
    </location>
</feature>
<dbReference type="Gene3D" id="2.130.10.10">
    <property type="entry name" value="YVTN repeat-like/Quinoprotein amine dehydrogenase"/>
    <property type="match status" value="2"/>
</dbReference>
<evidence type="ECO:0000256" key="1">
    <source>
        <dbReference type="SAM" id="MobiDB-lite"/>
    </source>
</evidence>
<evidence type="ECO:0000313" key="3">
    <source>
        <dbReference type="Proteomes" id="UP000494206"/>
    </source>
</evidence>
<sequence>MDCFIGAATGAFKAVNLRENCFSNLNEVKSLNPKSDEVTSMIWNNDEQTEVLISKISRRLQIFNLDDSTFQDLFVLEGGSGPVKGLVRKSNLLFSCVESGEVRCWNAENKILHEWNAGPNVRKMRGNADSEEIVTGGEKNLVKLWDMNTGKLKWNAKNVRPDMLGLEVPTLCTDLRFAENFILEATKLHEMRVYDPRSQRRPINRIQFMENPIMATSLCYKKNYAIAANSIGEIGLFDLRSHRHPVCKFKGQCGSIRSIDAHPTEPLFASVGIDRFVRVHNIDNRKLIHKIYCKTRLNVVLIRNDLTILNNAVKKEEKNEDEGEYGNMTSGGYVEEDSENDEDCWDEIEGVAKDGESEESEFESEPEAKEPKTNIKKRKNTAAKPKGSKKIRKTEKA</sequence>
<dbReference type="InterPro" id="IPR037379">
    <property type="entry name" value="WDR74/Nsa1"/>
</dbReference>
<dbReference type="InterPro" id="IPR015943">
    <property type="entry name" value="WD40/YVTN_repeat-like_dom_sf"/>
</dbReference>
<dbReference type="GO" id="GO:0042273">
    <property type="term" value="P:ribosomal large subunit biogenesis"/>
    <property type="evidence" value="ECO:0007669"/>
    <property type="project" value="InterPro"/>
</dbReference>
<organism evidence="2 3">
    <name type="scientific">Caenorhabditis bovis</name>
    <dbReference type="NCBI Taxonomy" id="2654633"/>
    <lineage>
        <taxon>Eukaryota</taxon>
        <taxon>Metazoa</taxon>
        <taxon>Ecdysozoa</taxon>
        <taxon>Nematoda</taxon>
        <taxon>Chromadorea</taxon>
        <taxon>Rhabditida</taxon>
        <taxon>Rhabditina</taxon>
        <taxon>Rhabditomorpha</taxon>
        <taxon>Rhabditoidea</taxon>
        <taxon>Rhabditidae</taxon>
        <taxon>Peloderinae</taxon>
        <taxon>Caenorhabditis</taxon>
    </lineage>
</organism>
<dbReference type="OrthoDB" id="18388at2759"/>
<dbReference type="Pfam" id="PF00400">
    <property type="entry name" value="WD40"/>
    <property type="match status" value="1"/>
</dbReference>
<protein>
    <recommendedName>
        <fullName evidence="4">WD repeat-containing protein 74</fullName>
    </recommendedName>
</protein>
<dbReference type="PANTHER" id="PTHR16038:SF4">
    <property type="entry name" value="WD REPEAT-CONTAINING PROTEIN 74"/>
    <property type="match status" value="1"/>
</dbReference>
<feature type="compositionally biased region" description="Acidic residues" evidence="1">
    <location>
        <begin position="356"/>
        <end position="365"/>
    </location>
</feature>
<dbReference type="Proteomes" id="UP000494206">
    <property type="component" value="Unassembled WGS sequence"/>
</dbReference>
<dbReference type="SMART" id="SM00320">
    <property type="entry name" value="WD40"/>
    <property type="match status" value="4"/>
</dbReference>
<feature type="region of interest" description="Disordered" evidence="1">
    <location>
        <begin position="316"/>
        <end position="397"/>
    </location>
</feature>
<evidence type="ECO:0008006" key="4">
    <source>
        <dbReference type="Google" id="ProtNLM"/>
    </source>
</evidence>
<comment type="caution">
    <text evidence="2">The sequence shown here is derived from an EMBL/GenBank/DDBJ whole genome shotgun (WGS) entry which is preliminary data.</text>
</comment>
<dbReference type="AlphaFoldDB" id="A0A8S1EFV6"/>
<name>A0A8S1EFV6_9PELO</name>
<gene>
    <name evidence="2" type="ORF">CBOVIS_LOCUS2228</name>
</gene>
<dbReference type="EMBL" id="CADEPM010000001">
    <property type="protein sequence ID" value="CAB3399031.1"/>
    <property type="molecule type" value="Genomic_DNA"/>
</dbReference>